<feature type="transmembrane region" description="Helical" evidence="1">
    <location>
        <begin position="118"/>
        <end position="136"/>
    </location>
</feature>
<keyword evidence="1" id="KW-1133">Transmembrane helix</keyword>
<organism evidence="2 3">
    <name type="scientific">Serratia marcescens</name>
    <dbReference type="NCBI Taxonomy" id="615"/>
    <lineage>
        <taxon>Bacteria</taxon>
        <taxon>Pseudomonadati</taxon>
        <taxon>Pseudomonadota</taxon>
        <taxon>Gammaproteobacteria</taxon>
        <taxon>Enterobacterales</taxon>
        <taxon>Yersiniaceae</taxon>
        <taxon>Serratia</taxon>
    </lineage>
</organism>
<proteinExistence type="predicted"/>
<dbReference type="EMBL" id="QJQB01000177">
    <property type="protein sequence ID" value="PYA70405.1"/>
    <property type="molecule type" value="Genomic_DNA"/>
</dbReference>
<evidence type="ECO:0000313" key="2">
    <source>
        <dbReference type="EMBL" id="PYA70405.1"/>
    </source>
</evidence>
<dbReference type="Proteomes" id="UP000247823">
    <property type="component" value="Unassembled WGS sequence"/>
</dbReference>
<evidence type="ECO:0000313" key="3">
    <source>
        <dbReference type="Proteomes" id="UP000247823"/>
    </source>
</evidence>
<comment type="caution">
    <text evidence="2">The sequence shown here is derived from an EMBL/GenBank/DDBJ whole genome shotgun (WGS) entry which is preliminary data.</text>
</comment>
<sequence length="145" mass="15384">MPHLYNNNTALLIGAALSAIAALLHIWVIAAGPRGYRLCGAGDRFIKAAEAGKKFPAVVTAGIALVLFIWSLYALSGAGLIAPLPLLRPALFIITFIYLLRGVAGPFALRDTGRSQRFIVVSSLICLGFGLVHLLGMTQRWGALA</sequence>
<name>A0ABX5NFW2_SERMA</name>
<feature type="transmembrane region" description="Helical" evidence="1">
    <location>
        <begin position="90"/>
        <end position="109"/>
    </location>
</feature>
<keyword evidence="3" id="KW-1185">Reference proteome</keyword>
<protein>
    <recommendedName>
        <fullName evidence="4">MAPEG family protein</fullName>
    </recommendedName>
</protein>
<reference evidence="2 3" key="2">
    <citation type="submission" date="2018-06" db="EMBL/GenBank/DDBJ databases">
        <title>Serratia marcescens genome sequencing and assembly.</title>
        <authorList>
            <person name="Martins R.C.R."/>
            <person name="Perdigao-Neto L.V."/>
            <person name="Costa S.F."/>
            <person name="Levin A.S.S."/>
        </authorList>
    </citation>
    <scope>NUCLEOTIDE SEQUENCE [LARGE SCALE GENOMIC DNA]</scope>
    <source>
        <strain evidence="2 3">1283</strain>
    </source>
</reference>
<feature type="transmembrane region" description="Helical" evidence="1">
    <location>
        <begin position="12"/>
        <end position="36"/>
    </location>
</feature>
<dbReference type="RefSeq" id="WP_110593349.1">
    <property type="nucleotide sequence ID" value="NZ_JAOWIM010000002.1"/>
</dbReference>
<feature type="transmembrane region" description="Helical" evidence="1">
    <location>
        <begin position="57"/>
        <end position="84"/>
    </location>
</feature>
<evidence type="ECO:0008006" key="4">
    <source>
        <dbReference type="Google" id="ProtNLM"/>
    </source>
</evidence>
<keyword evidence="1" id="KW-0472">Membrane</keyword>
<gene>
    <name evidence="2" type="ORF">DMW51_08025</name>
</gene>
<accession>A0ABX5NFW2</accession>
<keyword evidence="1" id="KW-0812">Transmembrane</keyword>
<reference evidence="3" key="1">
    <citation type="submission" date="2018-06" db="EMBL/GenBank/DDBJ databases">
        <title>Serratia marcescens genome sequencing and assembly.</title>
        <authorList>
            <person name="Martins R.C."/>
            <person name="Perdigao-Neto L.V."/>
            <person name="Costa S.F."/>
            <person name="Levin A.S.S."/>
        </authorList>
    </citation>
    <scope>NUCLEOTIDE SEQUENCE [LARGE SCALE GENOMIC DNA]</scope>
    <source>
        <strain evidence="3">1283</strain>
    </source>
</reference>
<evidence type="ECO:0000256" key="1">
    <source>
        <dbReference type="SAM" id="Phobius"/>
    </source>
</evidence>